<reference evidence="1" key="1">
    <citation type="submission" date="2021-03" db="EMBL/GenBank/DDBJ databases">
        <authorList>
            <consortium name="Genoscope - CEA"/>
            <person name="William W."/>
        </authorList>
    </citation>
    <scope>NUCLEOTIDE SEQUENCE</scope>
    <source>
        <strain evidence="1">Doubled-haploid Pahang</strain>
    </source>
</reference>
<dbReference type="Gramene" id="Ma09_t30450.1">
    <property type="protein sequence ID" value="Ma09_p30450.1"/>
    <property type="gene ID" value="Ma09_g30450"/>
</dbReference>
<evidence type="ECO:0000313" key="2">
    <source>
        <dbReference type="EnsemblPlants" id="Ma09_p30450.1"/>
    </source>
</evidence>
<keyword evidence="3" id="KW-1185">Reference proteome</keyword>
<gene>
    <name evidence="1" type="ORF">GSMUA_249110.1</name>
</gene>
<organism evidence="2 3">
    <name type="scientific">Musa acuminata subsp. malaccensis</name>
    <name type="common">Wild banana</name>
    <name type="synonym">Musa malaccensis</name>
    <dbReference type="NCBI Taxonomy" id="214687"/>
    <lineage>
        <taxon>Eukaryota</taxon>
        <taxon>Viridiplantae</taxon>
        <taxon>Streptophyta</taxon>
        <taxon>Embryophyta</taxon>
        <taxon>Tracheophyta</taxon>
        <taxon>Spermatophyta</taxon>
        <taxon>Magnoliopsida</taxon>
        <taxon>Liliopsida</taxon>
        <taxon>Zingiberales</taxon>
        <taxon>Musaceae</taxon>
        <taxon>Musa</taxon>
    </lineage>
</organism>
<reference evidence="2" key="2">
    <citation type="submission" date="2021-05" db="UniProtKB">
        <authorList>
            <consortium name="EnsemblPlants"/>
        </authorList>
    </citation>
    <scope>IDENTIFICATION</scope>
    <source>
        <strain evidence="2">subsp. malaccensis</strain>
    </source>
</reference>
<name>A0A804KQG1_MUSAM</name>
<accession>A0A804KQG1</accession>
<evidence type="ECO:0000313" key="3">
    <source>
        <dbReference type="Proteomes" id="UP000012960"/>
    </source>
</evidence>
<protein>
    <submittedName>
        <fullName evidence="1">(wild Malaysian banana) hypothetical protein</fullName>
    </submittedName>
</protein>
<dbReference type="AlphaFoldDB" id="A0A804KQG1"/>
<dbReference type="Proteomes" id="UP000012960">
    <property type="component" value="Unplaced"/>
</dbReference>
<dbReference type="EnsemblPlants" id="Ma09_t30450.1">
    <property type="protein sequence ID" value="Ma09_p30450.1"/>
    <property type="gene ID" value="Ma09_g30450"/>
</dbReference>
<proteinExistence type="predicted"/>
<evidence type="ECO:0000313" key="1">
    <source>
        <dbReference type="EMBL" id="CAG1836942.1"/>
    </source>
</evidence>
<dbReference type="EMBL" id="HG996474">
    <property type="protein sequence ID" value="CAG1836942.1"/>
    <property type="molecule type" value="Genomic_DNA"/>
</dbReference>
<sequence>MAKACDKGRALDVASCPSLLRRGTGFVPEKGSTCPNSCSKAVRGVASLEPYILHRVSASCPCARRLLLGPLSDPPFSSSSDLSSWRSGVWKSNRKKLSRTILERNKYVHLSQMLAIVELNKADKQKANRDVDEDDNDEDGGG</sequence>
<dbReference type="InParanoid" id="A0A804KQG1"/>